<accession>A0ABW0QTZ3</accession>
<evidence type="ECO:0000313" key="1">
    <source>
        <dbReference type="EMBL" id="MFC5528313.1"/>
    </source>
</evidence>
<dbReference type="Proteomes" id="UP001596108">
    <property type="component" value="Unassembled WGS sequence"/>
</dbReference>
<evidence type="ECO:0000313" key="2">
    <source>
        <dbReference type="Proteomes" id="UP001596108"/>
    </source>
</evidence>
<organism evidence="1 2">
    <name type="scientific">Cohnella yongneupensis</name>
    <dbReference type="NCBI Taxonomy" id="425006"/>
    <lineage>
        <taxon>Bacteria</taxon>
        <taxon>Bacillati</taxon>
        <taxon>Bacillota</taxon>
        <taxon>Bacilli</taxon>
        <taxon>Bacillales</taxon>
        <taxon>Paenibacillaceae</taxon>
        <taxon>Cohnella</taxon>
    </lineage>
</organism>
<dbReference type="RefSeq" id="WP_378110141.1">
    <property type="nucleotide sequence ID" value="NZ_JBHSNC010000007.1"/>
</dbReference>
<protein>
    <recommendedName>
        <fullName evidence="3">Lipoprotein</fullName>
    </recommendedName>
</protein>
<sequence>MTRLFTKLVILLQIVSFLLIVGCKADIQDKDFVYTVAISGYLFGLSDEDIPAKDIDARIYSDEIILCKYSECPSPDGQVFYTLHSAAIYEAIAREVEVNDGKKIYKKCIKIRKV</sequence>
<comment type="caution">
    <text evidence="1">The sequence shown here is derived from an EMBL/GenBank/DDBJ whole genome shotgun (WGS) entry which is preliminary data.</text>
</comment>
<evidence type="ECO:0008006" key="3">
    <source>
        <dbReference type="Google" id="ProtNLM"/>
    </source>
</evidence>
<dbReference type="EMBL" id="JBHSNC010000007">
    <property type="protein sequence ID" value="MFC5528313.1"/>
    <property type="molecule type" value="Genomic_DNA"/>
</dbReference>
<dbReference type="PROSITE" id="PS51257">
    <property type="entry name" value="PROKAR_LIPOPROTEIN"/>
    <property type="match status" value="1"/>
</dbReference>
<name>A0ABW0QTZ3_9BACL</name>
<proteinExistence type="predicted"/>
<gene>
    <name evidence="1" type="ORF">ACFPQ4_02465</name>
</gene>
<keyword evidence="2" id="KW-1185">Reference proteome</keyword>
<reference evidence="2" key="1">
    <citation type="journal article" date="2019" name="Int. J. Syst. Evol. Microbiol.">
        <title>The Global Catalogue of Microorganisms (GCM) 10K type strain sequencing project: providing services to taxonomists for standard genome sequencing and annotation.</title>
        <authorList>
            <consortium name="The Broad Institute Genomics Platform"/>
            <consortium name="The Broad Institute Genome Sequencing Center for Infectious Disease"/>
            <person name="Wu L."/>
            <person name="Ma J."/>
        </authorList>
    </citation>
    <scope>NUCLEOTIDE SEQUENCE [LARGE SCALE GENOMIC DNA]</scope>
    <source>
        <strain evidence="2">CGMCC 1.18578</strain>
    </source>
</reference>